<protein>
    <submittedName>
        <fullName evidence="1">Uncharacterized protein</fullName>
    </submittedName>
</protein>
<proteinExistence type="predicted"/>
<reference evidence="1" key="1">
    <citation type="journal article" date="2020" name="Nature">
        <title>Giant virus diversity and host interactions through global metagenomics.</title>
        <authorList>
            <person name="Schulz F."/>
            <person name="Roux S."/>
            <person name="Paez-Espino D."/>
            <person name="Jungbluth S."/>
            <person name="Walsh D.A."/>
            <person name="Denef V.J."/>
            <person name="McMahon K.D."/>
            <person name="Konstantinidis K.T."/>
            <person name="Eloe-Fadrosh E.A."/>
            <person name="Kyrpides N.C."/>
            <person name="Woyke T."/>
        </authorList>
    </citation>
    <scope>NUCLEOTIDE SEQUENCE</scope>
    <source>
        <strain evidence="1">GVMAG-M-3300027963-41</strain>
    </source>
</reference>
<evidence type="ECO:0000313" key="1">
    <source>
        <dbReference type="EMBL" id="QHU31928.1"/>
    </source>
</evidence>
<accession>A0A6C0LPN3</accession>
<organism evidence="1">
    <name type="scientific">viral metagenome</name>
    <dbReference type="NCBI Taxonomy" id="1070528"/>
    <lineage>
        <taxon>unclassified sequences</taxon>
        <taxon>metagenomes</taxon>
        <taxon>organismal metagenomes</taxon>
    </lineage>
</organism>
<dbReference type="AlphaFoldDB" id="A0A6C0LPN3"/>
<sequence length="128" mass="14965">MSAKEYKMTVKGVMNWAQNELEHVGYLVGVRDPDIQYAYAQSVVNGMLHLRDALLELVNDPNYVTHKEELQRTHDKVIRVVKHLIKDFNVNLEDIKTFNTRHVLGNLSYLNENKPKTNGGTRKNRRRY</sequence>
<dbReference type="EMBL" id="MN740534">
    <property type="protein sequence ID" value="QHU31928.1"/>
    <property type="molecule type" value="Genomic_DNA"/>
</dbReference>
<name>A0A6C0LPN3_9ZZZZ</name>